<dbReference type="PANTHER" id="PTHR12246">
    <property type="entry name" value="PALMITOYLTRANSFERASE ZDHHC16"/>
    <property type="match status" value="1"/>
</dbReference>
<dbReference type="GO" id="GO:0016020">
    <property type="term" value="C:membrane"/>
    <property type="evidence" value="ECO:0007669"/>
    <property type="project" value="UniProtKB-SubCell"/>
</dbReference>
<accession>A0A8A3P365</accession>
<dbReference type="InterPro" id="IPR001594">
    <property type="entry name" value="Palmitoyltrfase_DHHC"/>
</dbReference>
<name>A0A8A3P365_9HELO</name>
<evidence type="ECO:0000256" key="9">
    <source>
        <dbReference type="ARBA" id="ARBA00048048"/>
    </source>
</evidence>
<organism evidence="13 14">
    <name type="scientific">Monilinia vaccinii-corymbosi</name>
    <dbReference type="NCBI Taxonomy" id="61207"/>
    <lineage>
        <taxon>Eukaryota</taxon>
        <taxon>Fungi</taxon>
        <taxon>Dikarya</taxon>
        <taxon>Ascomycota</taxon>
        <taxon>Pezizomycotina</taxon>
        <taxon>Leotiomycetes</taxon>
        <taxon>Helotiales</taxon>
        <taxon>Sclerotiniaceae</taxon>
        <taxon>Monilinia</taxon>
    </lineage>
</organism>
<dbReference type="OrthoDB" id="331948at2759"/>
<feature type="compositionally biased region" description="Basic and acidic residues" evidence="11">
    <location>
        <begin position="234"/>
        <end position="244"/>
    </location>
</feature>
<evidence type="ECO:0000256" key="11">
    <source>
        <dbReference type="SAM" id="MobiDB-lite"/>
    </source>
</evidence>
<reference evidence="13" key="1">
    <citation type="submission" date="2020-10" db="EMBL/GenBank/DDBJ databases">
        <title>Genome Sequence of Monilinia vaccinii-corymbosi Sheds Light on Mummy Berry Disease Infection of Blueberry and Mating Type.</title>
        <authorList>
            <person name="Yow A.G."/>
            <person name="Zhang Y."/>
            <person name="Bansal K."/>
            <person name="Eacker S.M."/>
            <person name="Sullivan S."/>
            <person name="Liachko I."/>
            <person name="Cubeta M.A."/>
            <person name="Rollins J.A."/>
            <person name="Ashrafi H."/>
        </authorList>
    </citation>
    <scope>NUCLEOTIDE SEQUENCE</scope>
    <source>
        <strain evidence="13">RL-1</strain>
    </source>
</reference>
<keyword evidence="6" id="KW-0564">Palmitate</keyword>
<protein>
    <recommendedName>
        <fullName evidence="10">Palmitoyltransferase</fullName>
        <ecNumber evidence="10">2.3.1.225</ecNumber>
    </recommendedName>
</protein>
<evidence type="ECO:0000313" key="13">
    <source>
        <dbReference type="EMBL" id="QSZ29646.1"/>
    </source>
</evidence>
<feature type="domain" description="Palmitoyltransferase DHHC" evidence="12">
    <location>
        <begin position="1"/>
        <end position="101"/>
    </location>
</feature>
<evidence type="ECO:0000256" key="5">
    <source>
        <dbReference type="ARBA" id="ARBA00023136"/>
    </source>
</evidence>
<dbReference type="EMBL" id="CP063405">
    <property type="protein sequence ID" value="QSZ29646.1"/>
    <property type="molecule type" value="Genomic_DNA"/>
</dbReference>
<evidence type="ECO:0000256" key="6">
    <source>
        <dbReference type="ARBA" id="ARBA00023139"/>
    </source>
</evidence>
<evidence type="ECO:0000259" key="12">
    <source>
        <dbReference type="Pfam" id="PF01529"/>
    </source>
</evidence>
<sequence length="317" mass="36316">MDHHCPWTNNCVSHTTFPHFIRFLFYAVLSIIILSTYLFTRITYVVSESTLPSYLGPSTTAITFLFIISCSNGLSLFAMSLLFIRTAYSLGTNMYMIEAWEIERHDAIIERSKTRNMRGYVYANGGRKVRVRKVEFPFDIGIWKNMVQGMGTGNVLMWFNPFAGGPSVESAGKWEENGFNDREGMWPPPDPDKLGRRAGCTGVETYPLEEKVYGSVEEEREAFRKRQEADLKRWKKNDDHHGSDYDEGGESEDEAEEDVSEYEEGLDGEEGWTNAEGDRLRDYGVDEEADLLDEDDVPLGELIRRRKARIFESSSIE</sequence>
<dbReference type="PROSITE" id="PS50216">
    <property type="entry name" value="DHHC"/>
    <property type="match status" value="1"/>
</dbReference>
<comment type="catalytic activity">
    <reaction evidence="9 10">
        <text>L-cysteinyl-[protein] + hexadecanoyl-CoA = S-hexadecanoyl-L-cysteinyl-[protein] + CoA</text>
        <dbReference type="Rhea" id="RHEA:36683"/>
        <dbReference type="Rhea" id="RHEA-COMP:10131"/>
        <dbReference type="Rhea" id="RHEA-COMP:11032"/>
        <dbReference type="ChEBI" id="CHEBI:29950"/>
        <dbReference type="ChEBI" id="CHEBI:57287"/>
        <dbReference type="ChEBI" id="CHEBI:57379"/>
        <dbReference type="ChEBI" id="CHEBI:74151"/>
        <dbReference type="EC" id="2.3.1.225"/>
    </reaction>
</comment>
<evidence type="ECO:0000256" key="7">
    <source>
        <dbReference type="ARBA" id="ARBA00023288"/>
    </source>
</evidence>
<evidence type="ECO:0000313" key="14">
    <source>
        <dbReference type="Proteomes" id="UP000672032"/>
    </source>
</evidence>
<evidence type="ECO:0000256" key="8">
    <source>
        <dbReference type="ARBA" id="ARBA00023315"/>
    </source>
</evidence>
<keyword evidence="4 10" id="KW-1133">Transmembrane helix</keyword>
<gene>
    <name evidence="13" type="ORF">DSL72_004162</name>
</gene>
<evidence type="ECO:0000256" key="3">
    <source>
        <dbReference type="ARBA" id="ARBA00022692"/>
    </source>
</evidence>
<dbReference type="EC" id="2.3.1.225" evidence="10"/>
<evidence type="ECO:0000256" key="4">
    <source>
        <dbReference type="ARBA" id="ARBA00022989"/>
    </source>
</evidence>
<keyword evidence="7" id="KW-0449">Lipoprotein</keyword>
<comment type="subcellular location">
    <subcellularLocation>
        <location evidence="1">Membrane</location>
        <topology evidence="1">Multi-pass membrane protein</topology>
    </subcellularLocation>
</comment>
<evidence type="ECO:0000256" key="10">
    <source>
        <dbReference type="RuleBase" id="RU079119"/>
    </source>
</evidence>
<dbReference type="AlphaFoldDB" id="A0A8A3P365"/>
<keyword evidence="5 10" id="KW-0472">Membrane</keyword>
<feature type="compositionally biased region" description="Acidic residues" evidence="11">
    <location>
        <begin position="245"/>
        <end position="270"/>
    </location>
</feature>
<keyword evidence="3 10" id="KW-0812">Transmembrane</keyword>
<dbReference type="Pfam" id="PF01529">
    <property type="entry name" value="DHHC"/>
    <property type="match status" value="1"/>
</dbReference>
<evidence type="ECO:0000256" key="1">
    <source>
        <dbReference type="ARBA" id="ARBA00004141"/>
    </source>
</evidence>
<proteinExistence type="inferred from homology"/>
<comment type="domain">
    <text evidence="10">The DHHC domain is required for palmitoyltransferase activity.</text>
</comment>
<feature type="transmembrane region" description="Helical" evidence="10">
    <location>
        <begin position="60"/>
        <end position="84"/>
    </location>
</feature>
<keyword evidence="2 10" id="KW-0808">Transferase</keyword>
<keyword evidence="14" id="KW-1185">Reference proteome</keyword>
<feature type="region of interest" description="Disordered" evidence="11">
    <location>
        <begin position="234"/>
        <end position="281"/>
    </location>
</feature>
<feature type="transmembrane region" description="Helical" evidence="10">
    <location>
        <begin position="23"/>
        <end position="40"/>
    </location>
</feature>
<dbReference type="GO" id="GO:0019706">
    <property type="term" value="F:protein-cysteine S-palmitoyltransferase activity"/>
    <property type="evidence" value="ECO:0007669"/>
    <property type="project" value="UniProtKB-EC"/>
</dbReference>
<dbReference type="InterPro" id="IPR039859">
    <property type="entry name" value="PFA4/ZDH16/20/ERF2-like"/>
</dbReference>
<dbReference type="Proteomes" id="UP000672032">
    <property type="component" value="Chromosome 1"/>
</dbReference>
<keyword evidence="8 10" id="KW-0012">Acyltransferase</keyword>
<comment type="similarity">
    <text evidence="10">Belongs to the DHHC palmitoyltransferase family.</text>
</comment>
<evidence type="ECO:0000256" key="2">
    <source>
        <dbReference type="ARBA" id="ARBA00022679"/>
    </source>
</evidence>